<evidence type="ECO:0000259" key="8">
    <source>
        <dbReference type="PROSITE" id="PS51462"/>
    </source>
</evidence>
<comment type="catalytic activity">
    <reaction evidence="1">
        <text>GDP-alpha-D-mannose + H2O = alpha-D-mannose 1-phosphate + GMP + 2 H(+)</text>
        <dbReference type="Rhea" id="RHEA:27978"/>
        <dbReference type="ChEBI" id="CHEBI:15377"/>
        <dbReference type="ChEBI" id="CHEBI:15378"/>
        <dbReference type="ChEBI" id="CHEBI:57527"/>
        <dbReference type="ChEBI" id="CHEBI:58115"/>
        <dbReference type="ChEBI" id="CHEBI:58409"/>
    </reaction>
</comment>
<keyword evidence="10" id="KW-1185">Reference proteome</keyword>
<evidence type="ECO:0000256" key="2">
    <source>
        <dbReference type="ARBA" id="ARBA00001946"/>
    </source>
</evidence>
<dbReference type="Pfam" id="PF00293">
    <property type="entry name" value="NUDIX"/>
    <property type="match status" value="1"/>
</dbReference>
<dbReference type="STRING" id="264201.pc1646"/>
<dbReference type="InterPro" id="IPR015797">
    <property type="entry name" value="NUDIX_hydrolase-like_dom_sf"/>
</dbReference>
<dbReference type="KEGG" id="pcu:PC_RS10090"/>
<feature type="domain" description="Nudix hydrolase" evidence="8">
    <location>
        <begin position="62"/>
        <end position="194"/>
    </location>
</feature>
<evidence type="ECO:0000256" key="7">
    <source>
        <dbReference type="ARBA" id="ARBA00032272"/>
    </source>
</evidence>
<dbReference type="AlphaFoldDB" id="A0A2P9HA92"/>
<dbReference type="SUPFAM" id="SSF55811">
    <property type="entry name" value="Nudix"/>
    <property type="match status" value="1"/>
</dbReference>
<dbReference type="PROSITE" id="PS51462">
    <property type="entry name" value="NUDIX"/>
    <property type="match status" value="1"/>
</dbReference>
<evidence type="ECO:0000313" key="9">
    <source>
        <dbReference type="EMBL" id="SPJ31913.1"/>
    </source>
</evidence>
<dbReference type="InterPro" id="IPR000086">
    <property type="entry name" value="NUDIX_hydrolase_dom"/>
</dbReference>
<dbReference type="GO" id="GO:0016787">
    <property type="term" value="F:hydrolase activity"/>
    <property type="evidence" value="ECO:0007669"/>
    <property type="project" value="UniProtKB-KW"/>
</dbReference>
<dbReference type="Proteomes" id="UP000000529">
    <property type="component" value="Chromosome"/>
</dbReference>
<dbReference type="PROSITE" id="PS00893">
    <property type="entry name" value="NUDIX_BOX"/>
    <property type="match status" value="1"/>
</dbReference>
<dbReference type="InterPro" id="IPR020084">
    <property type="entry name" value="NUDIX_hydrolase_CS"/>
</dbReference>
<dbReference type="GO" id="GO:0006753">
    <property type="term" value="P:nucleoside phosphate metabolic process"/>
    <property type="evidence" value="ECO:0007669"/>
    <property type="project" value="TreeGrafter"/>
</dbReference>
<name>A0A2P9HA92_PARUW</name>
<evidence type="ECO:0000256" key="5">
    <source>
        <dbReference type="ARBA" id="ARBA00022801"/>
    </source>
</evidence>
<evidence type="ECO:0000256" key="3">
    <source>
        <dbReference type="ARBA" id="ARBA00007275"/>
    </source>
</evidence>
<dbReference type="PANTHER" id="PTHR11839:SF18">
    <property type="entry name" value="NUDIX HYDROLASE DOMAIN-CONTAINING PROTEIN"/>
    <property type="match status" value="1"/>
</dbReference>
<dbReference type="PANTHER" id="PTHR11839">
    <property type="entry name" value="UDP/ADP-SUGAR PYROPHOSPHATASE"/>
    <property type="match status" value="1"/>
</dbReference>
<organism evidence="9 10">
    <name type="scientific">Protochlamydia amoebophila (strain UWE25)</name>
    <dbReference type="NCBI Taxonomy" id="264201"/>
    <lineage>
        <taxon>Bacteria</taxon>
        <taxon>Pseudomonadati</taxon>
        <taxon>Chlamydiota</taxon>
        <taxon>Chlamydiia</taxon>
        <taxon>Parachlamydiales</taxon>
        <taxon>Parachlamydiaceae</taxon>
        <taxon>Candidatus Protochlamydia</taxon>
    </lineage>
</organism>
<evidence type="ECO:0000313" key="10">
    <source>
        <dbReference type="Proteomes" id="UP000000529"/>
    </source>
</evidence>
<comment type="cofactor">
    <cofactor evidence="2">
        <name>Mg(2+)</name>
        <dbReference type="ChEBI" id="CHEBI:18420"/>
    </cofactor>
</comment>
<dbReference type="Gene3D" id="3.90.79.10">
    <property type="entry name" value="Nucleoside Triphosphate Pyrophosphohydrolase"/>
    <property type="match status" value="1"/>
</dbReference>
<protein>
    <recommendedName>
        <fullName evidence="4">GDP-mannose pyrophosphatase</fullName>
    </recommendedName>
    <alternativeName>
        <fullName evidence="6">GDP-mannose hydrolase</fullName>
    </alternativeName>
    <alternativeName>
        <fullName evidence="7">GDPMK</fullName>
    </alternativeName>
</protein>
<dbReference type="GO" id="GO:0019693">
    <property type="term" value="P:ribose phosphate metabolic process"/>
    <property type="evidence" value="ECO:0007669"/>
    <property type="project" value="TreeGrafter"/>
</dbReference>
<gene>
    <name evidence="9" type="ORF">PC_RS10090</name>
</gene>
<dbReference type="EMBL" id="BX908798">
    <property type="protein sequence ID" value="SPJ31913.1"/>
    <property type="molecule type" value="Genomic_DNA"/>
</dbReference>
<evidence type="ECO:0000256" key="6">
    <source>
        <dbReference type="ARBA" id="ARBA00032162"/>
    </source>
</evidence>
<dbReference type="CDD" id="cd03424">
    <property type="entry name" value="NUDIX_ADPRase_Nudt5_UGPPase_Nudt14"/>
    <property type="match status" value="1"/>
</dbReference>
<reference evidence="9 10" key="1">
    <citation type="journal article" date="2004" name="Science">
        <title>Illuminating the evolutionary history of chlamydiae.</title>
        <authorList>
            <person name="Horn M."/>
            <person name="Collingro A."/>
            <person name="Schmitz-Esser S."/>
            <person name="Beier C.L."/>
            <person name="Purkhold U."/>
            <person name="Fartmann B."/>
            <person name="Brandt P."/>
            <person name="Nyakatura G.J."/>
            <person name="Droege M."/>
            <person name="Frishman D."/>
            <person name="Rattei T."/>
            <person name="Mewes H."/>
            <person name="Wagner M."/>
        </authorList>
    </citation>
    <scope>NUCLEOTIDE SEQUENCE [LARGE SCALE GENOMIC DNA]</scope>
    <source>
        <strain evidence="9 10">UWE25</strain>
    </source>
</reference>
<evidence type="ECO:0000256" key="1">
    <source>
        <dbReference type="ARBA" id="ARBA00000847"/>
    </source>
</evidence>
<sequence length="204" mass="23177">MKPNVYIFKNCTKNNSFMQNSKKTFAIPFVEETTLAFEESFIKIKRDRLRLAHEDPYSYYTLITPPQAVVVLARTADGYYVLNEEYRHPTKKMLLCFPGGFIDDNENPLAAAKRELEEETGYTAESFHLLGSAYPYPGISGQKTFYVKALGAKFNTSPRLEPSEIIQTRLCSFDQLKEMISKNAELDGTLCTALFFNSLSESTS</sequence>
<comment type="similarity">
    <text evidence="3">Belongs to the Nudix hydrolase family. NudK subfamily.</text>
</comment>
<accession>A0A2P9HA92</accession>
<dbReference type="OrthoDB" id="9806150at2"/>
<evidence type="ECO:0000256" key="4">
    <source>
        <dbReference type="ARBA" id="ARBA00016377"/>
    </source>
</evidence>
<keyword evidence="5" id="KW-0378">Hydrolase</keyword>
<proteinExistence type="inferred from homology"/>